<gene>
    <name evidence="3" type="ORF">NCU16349</name>
</gene>
<dbReference type="AlphaFoldDB" id="V5IP04"/>
<evidence type="ECO:0000313" key="3">
    <source>
        <dbReference type="EMBL" id="ESA43873.1"/>
    </source>
</evidence>
<organism evidence="3 4">
    <name type="scientific">Neurospora crassa (strain ATCC 24698 / 74-OR23-1A / CBS 708.71 / DSM 1257 / FGSC 987)</name>
    <dbReference type="NCBI Taxonomy" id="367110"/>
    <lineage>
        <taxon>Eukaryota</taxon>
        <taxon>Fungi</taxon>
        <taxon>Dikarya</taxon>
        <taxon>Ascomycota</taxon>
        <taxon>Pezizomycotina</taxon>
        <taxon>Sordariomycetes</taxon>
        <taxon>Sordariomycetidae</taxon>
        <taxon>Sordariales</taxon>
        <taxon>Sordariaceae</taxon>
        <taxon>Neurospora</taxon>
    </lineage>
</organism>
<dbReference type="VEuPathDB" id="FungiDB:NCU16349"/>
<dbReference type="KEGG" id="ncr:NCU16349"/>
<dbReference type="InParanoid" id="V5IP04"/>
<name>V5IP04_NEUCR</name>
<feature type="compositionally biased region" description="Basic residues" evidence="1">
    <location>
        <begin position="56"/>
        <end position="66"/>
    </location>
</feature>
<dbReference type="RefSeq" id="XP_011393352.1">
    <property type="nucleotide sequence ID" value="XM_011395050.1"/>
</dbReference>
<feature type="region of interest" description="Disordered" evidence="1">
    <location>
        <begin position="141"/>
        <end position="168"/>
    </location>
</feature>
<keyword evidence="2" id="KW-0812">Transmembrane</keyword>
<feature type="transmembrane region" description="Helical" evidence="2">
    <location>
        <begin position="113"/>
        <end position="133"/>
    </location>
</feature>
<dbReference type="GeneID" id="23569413"/>
<keyword evidence="2" id="KW-1133">Transmembrane helix</keyword>
<evidence type="ECO:0000256" key="1">
    <source>
        <dbReference type="SAM" id="MobiDB-lite"/>
    </source>
</evidence>
<reference evidence="3 4" key="1">
    <citation type="journal article" date="2003" name="Nature">
        <title>The genome sequence of the filamentous fungus Neurospora crassa.</title>
        <authorList>
            <person name="Galagan J.E."/>
            <person name="Calvo S.E."/>
            <person name="Borkovich K.A."/>
            <person name="Selker E.U."/>
            <person name="Read N.D."/>
            <person name="Jaffe D."/>
            <person name="FitzHugh W."/>
            <person name="Ma L.J."/>
            <person name="Smirnov S."/>
            <person name="Purcell S."/>
            <person name="Rehman B."/>
            <person name="Elkins T."/>
            <person name="Engels R."/>
            <person name="Wang S."/>
            <person name="Nielsen C.B."/>
            <person name="Butler J."/>
            <person name="Endrizzi M."/>
            <person name="Qui D."/>
            <person name="Ianakiev P."/>
            <person name="Bell-Pedersen D."/>
            <person name="Nelson M.A."/>
            <person name="Werner-Washburne M."/>
            <person name="Selitrennikoff C.P."/>
            <person name="Kinsey J.A."/>
            <person name="Braun E.L."/>
            <person name="Zelter A."/>
            <person name="Schulte U."/>
            <person name="Kothe G.O."/>
            <person name="Jedd G."/>
            <person name="Mewes W."/>
            <person name="Staben C."/>
            <person name="Marcotte E."/>
            <person name="Greenberg D."/>
            <person name="Roy A."/>
            <person name="Foley K."/>
            <person name="Naylor J."/>
            <person name="Stange-Thomann N."/>
            <person name="Barrett R."/>
            <person name="Gnerre S."/>
            <person name="Kamal M."/>
            <person name="Kamvysselis M."/>
            <person name="Mauceli E."/>
            <person name="Bielke C."/>
            <person name="Rudd S."/>
            <person name="Frishman D."/>
            <person name="Krystofova S."/>
            <person name="Rasmussen C."/>
            <person name="Metzenberg R.L."/>
            <person name="Perkins D.D."/>
            <person name="Kroken S."/>
            <person name="Cogoni C."/>
            <person name="Macino G."/>
            <person name="Catcheside D."/>
            <person name="Li W."/>
            <person name="Pratt R.J."/>
            <person name="Osmani S.A."/>
            <person name="DeSouza C.P."/>
            <person name="Glass L."/>
            <person name="Orbach M.J."/>
            <person name="Berglund J.A."/>
            <person name="Voelker R."/>
            <person name="Yarden O."/>
            <person name="Plamann M."/>
            <person name="Seiler S."/>
            <person name="Dunlap J."/>
            <person name="Radford A."/>
            <person name="Aramayo R."/>
            <person name="Natvig D.O."/>
            <person name="Alex L.A."/>
            <person name="Mannhaupt G."/>
            <person name="Ebbole D.J."/>
            <person name="Freitag M."/>
            <person name="Paulsen I."/>
            <person name="Sachs M.S."/>
            <person name="Lander E.S."/>
            <person name="Nusbaum C."/>
            <person name="Birren B."/>
        </authorList>
    </citation>
    <scope>NUCLEOTIDE SEQUENCE [LARGE SCALE GENOMIC DNA]</scope>
    <source>
        <strain evidence="4">ATCC 24698 / 74-OR23-1A / CBS 708.71 / DSM 1257 / FGSC 987</strain>
    </source>
</reference>
<dbReference type="EMBL" id="CM002236">
    <property type="protein sequence ID" value="ESA43873.1"/>
    <property type="molecule type" value="Genomic_DNA"/>
</dbReference>
<evidence type="ECO:0000313" key="4">
    <source>
        <dbReference type="Proteomes" id="UP000001805"/>
    </source>
</evidence>
<feature type="region of interest" description="Disordered" evidence="1">
    <location>
        <begin position="40"/>
        <end position="66"/>
    </location>
</feature>
<accession>V5IP04</accession>
<feature type="transmembrane region" description="Helical" evidence="2">
    <location>
        <begin position="73"/>
        <end position="98"/>
    </location>
</feature>
<evidence type="ECO:0000256" key="2">
    <source>
        <dbReference type="SAM" id="Phobius"/>
    </source>
</evidence>
<sequence>MTSVYPVNSVAYTTILTIVASTKIFRAVVDVKFKPTFATKHNKTATPGKSPNPSKPRNHTHHKNRSMRLHSPLAPLTFLLTLSLLPSCALSCSIIRYMSIIRTRPDGTTHNDWYWPVDILGFLIIIMLTTTLANSNLRAHLGGDQLSGRKPARHRVGEEEELPWKGLK</sequence>
<keyword evidence="4" id="KW-1185">Reference proteome</keyword>
<proteinExistence type="predicted"/>
<keyword evidence="2" id="KW-0472">Membrane</keyword>
<protein>
    <submittedName>
        <fullName evidence="3">Uncharacterized protein</fullName>
    </submittedName>
</protein>
<dbReference type="Proteomes" id="UP000001805">
    <property type="component" value="Chromosome 1, Linkage Group I"/>
</dbReference>